<dbReference type="EMBL" id="HBUE01023537">
    <property type="protein sequence ID" value="CAG6453618.1"/>
    <property type="molecule type" value="Transcribed_RNA"/>
</dbReference>
<organism evidence="2">
    <name type="scientific">Culex pipiens</name>
    <name type="common">House mosquito</name>
    <dbReference type="NCBI Taxonomy" id="7175"/>
    <lineage>
        <taxon>Eukaryota</taxon>
        <taxon>Metazoa</taxon>
        <taxon>Ecdysozoa</taxon>
        <taxon>Arthropoda</taxon>
        <taxon>Hexapoda</taxon>
        <taxon>Insecta</taxon>
        <taxon>Pterygota</taxon>
        <taxon>Neoptera</taxon>
        <taxon>Endopterygota</taxon>
        <taxon>Diptera</taxon>
        <taxon>Nematocera</taxon>
        <taxon>Culicoidea</taxon>
        <taxon>Culicidae</taxon>
        <taxon>Culicinae</taxon>
        <taxon>Culicini</taxon>
        <taxon>Culex</taxon>
        <taxon>Culex</taxon>
    </lineage>
</organism>
<feature type="signal peptide" evidence="1">
    <location>
        <begin position="1"/>
        <end position="20"/>
    </location>
</feature>
<dbReference type="EMBL" id="HBUE01023548">
    <property type="protein sequence ID" value="CAG6453632.1"/>
    <property type="molecule type" value="Transcribed_RNA"/>
</dbReference>
<evidence type="ECO:0000313" key="2">
    <source>
        <dbReference type="EMBL" id="CAG6453618.1"/>
    </source>
</evidence>
<dbReference type="AlphaFoldDB" id="A0A8D8AE56"/>
<name>A0A8D8AE56_CULPI</name>
<protein>
    <submittedName>
        <fullName evidence="2">(northern house mosquito) hypothetical protein</fullName>
    </submittedName>
</protein>
<sequence>MSFSSLLTLFLVLMLTSSSSRSICSLRTALCSILSSFCRINCMKVGSEWVSGVFPNISGGLKAAEFSIAICPIAVVTVSVDSDGEIPVSSILRSFADIS</sequence>
<feature type="chain" id="PRO_5036260354" evidence="1">
    <location>
        <begin position="21"/>
        <end position="99"/>
    </location>
</feature>
<dbReference type="EMBL" id="HBUE01350478">
    <property type="protein sequence ID" value="CAG6602853.1"/>
    <property type="molecule type" value="Transcribed_RNA"/>
</dbReference>
<accession>A0A8D8AE56</accession>
<evidence type="ECO:0000256" key="1">
    <source>
        <dbReference type="SAM" id="SignalP"/>
    </source>
</evidence>
<dbReference type="EMBL" id="HBUE01243379">
    <property type="protein sequence ID" value="CAG6550559.1"/>
    <property type="molecule type" value="Transcribed_RNA"/>
</dbReference>
<reference evidence="2" key="1">
    <citation type="submission" date="2021-05" db="EMBL/GenBank/DDBJ databases">
        <authorList>
            <person name="Alioto T."/>
            <person name="Alioto T."/>
            <person name="Gomez Garrido J."/>
        </authorList>
    </citation>
    <scope>NUCLEOTIDE SEQUENCE</scope>
</reference>
<proteinExistence type="predicted"/>
<keyword evidence="1" id="KW-0732">Signal</keyword>